<proteinExistence type="predicted"/>
<reference evidence="2" key="1">
    <citation type="submission" date="2014-09" db="EMBL/GenBank/DDBJ databases">
        <authorList>
            <person name="Magalhaes I.L.F."/>
            <person name="Oliveira U."/>
            <person name="Santos F.R."/>
            <person name="Vidigal T.H.D.A."/>
            <person name="Brescovit A.D."/>
            <person name="Santos A.J."/>
        </authorList>
    </citation>
    <scope>NUCLEOTIDE SEQUENCE</scope>
    <source>
        <tissue evidence="2">Shoot tissue taken approximately 20 cm above the soil surface</tissue>
    </source>
</reference>
<reference evidence="2" key="2">
    <citation type="journal article" date="2015" name="Data Brief">
        <title>Shoot transcriptome of the giant reed, Arundo donax.</title>
        <authorList>
            <person name="Barrero R.A."/>
            <person name="Guerrero F.D."/>
            <person name="Moolhuijzen P."/>
            <person name="Goolsby J.A."/>
            <person name="Tidwell J."/>
            <person name="Bellgard S.E."/>
            <person name="Bellgard M.I."/>
        </authorList>
    </citation>
    <scope>NUCLEOTIDE SEQUENCE</scope>
    <source>
        <tissue evidence="2">Shoot tissue taken approximately 20 cm above the soil surface</tissue>
    </source>
</reference>
<evidence type="ECO:0000313" key="2">
    <source>
        <dbReference type="EMBL" id="JAD26202.1"/>
    </source>
</evidence>
<dbReference type="EMBL" id="GBRH01271693">
    <property type="protein sequence ID" value="JAD26202.1"/>
    <property type="molecule type" value="Transcribed_RNA"/>
</dbReference>
<sequence length="23" mass="2381">MLHPPAQDSPEIFWAGAAAKTAA</sequence>
<feature type="region of interest" description="Disordered" evidence="1">
    <location>
        <begin position="1"/>
        <end position="23"/>
    </location>
</feature>
<name>A0A0A8YUB5_ARUDO</name>
<accession>A0A0A8YUB5</accession>
<protein>
    <submittedName>
        <fullName evidence="2">Uncharacterized protein</fullName>
    </submittedName>
</protein>
<evidence type="ECO:0000256" key="1">
    <source>
        <dbReference type="SAM" id="MobiDB-lite"/>
    </source>
</evidence>
<organism evidence="2">
    <name type="scientific">Arundo donax</name>
    <name type="common">Giant reed</name>
    <name type="synonym">Donax arundinaceus</name>
    <dbReference type="NCBI Taxonomy" id="35708"/>
    <lineage>
        <taxon>Eukaryota</taxon>
        <taxon>Viridiplantae</taxon>
        <taxon>Streptophyta</taxon>
        <taxon>Embryophyta</taxon>
        <taxon>Tracheophyta</taxon>
        <taxon>Spermatophyta</taxon>
        <taxon>Magnoliopsida</taxon>
        <taxon>Liliopsida</taxon>
        <taxon>Poales</taxon>
        <taxon>Poaceae</taxon>
        <taxon>PACMAD clade</taxon>
        <taxon>Arundinoideae</taxon>
        <taxon>Arundineae</taxon>
        <taxon>Arundo</taxon>
    </lineage>
</organism>
<dbReference type="AlphaFoldDB" id="A0A0A8YUB5"/>